<reference evidence="1 2" key="1">
    <citation type="submission" date="2022-10" db="EMBL/GenBank/DDBJ databases">
        <authorList>
            <person name="Xie J."/>
            <person name="Shen N."/>
        </authorList>
    </citation>
    <scope>NUCLEOTIDE SEQUENCE [LARGE SCALE GENOMIC DNA]</scope>
    <source>
        <strain evidence="1 2">DSM 41681</strain>
    </source>
</reference>
<name>A0ABU6CNR5_9ACTN</name>
<accession>A0ABU6CNR5</accession>
<protein>
    <submittedName>
        <fullName evidence="1">Uncharacterized protein</fullName>
    </submittedName>
</protein>
<evidence type="ECO:0000313" key="1">
    <source>
        <dbReference type="EMBL" id="MEB3966354.1"/>
    </source>
</evidence>
<comment type="caution">
    <text evidence="1">The sequence shown here is derived from an EMBL/GenBank/DDBJ whole genome shotgun (WGS) entry which is preliminary data.</text>
</comment>
<dbReference type="InterPro" id="IPR045428">
    <property type="entry name" value="EACC1"/>
</dbReference>
<proteinExistence type="predicted"/>
<sequence>MTDRPALTLTTVDGAPAPDALRRFLTRDPALQRVGRTTWQPLAPPDPGQLDAGLDILTLVITSALALPSALDTIRRWCTSTGSDDTAISVSGGGISVTVSGATTPEQAVALAAALTSALQPVPDQAGTVTDADPTSGAEA</sequence>
<dbReference type="EMBL" id="JAOZYB010000357">
    <property type="protein sequence ID" value="MEB3966354.1"/>
    <property type="molecule type" value="Genomic_DNA"/>
</dbReference>
<gene>
    <name evidence="1" type="ORF">OKJ48_39930</name>
</gene>
<organism evidence="1 2">
    <name type="scientific">Streptomyces kunmingensis</name>
    <dbReference type="NCBI Taxonomy" id="68225"/>
    <lineage>
        <taxon>Bacteria</taxon>
        <taxon>Bacillati</taxon>
        <taxon>Actinomycetota</taxon>
        <taxon>Actinomycetes</taxon>
        <taxon>Kitasatosporales</taxon>
        <taxon>Streptomycetaceae</taxon>
        <taxon>Streptomyces</taxon>
    </lineage>
</organism>
<evidence type="ECO:0000313" key="2">
    <source>
        <dbReference type="Proteomes" id="UP001352223"/>
    </source>
</evidence>
<dbReference type="Pfam" id="PF19953">
    <property type="entry name" value="EACC1"/>
    <property type="match status" value="1"/>
</dbReference>
<dbReference type="Proteomes" id="UP001352223">
    <property type="component" value="Unassembled WGS sequence"/>
</dbReference>
<dbReference type="RefSeq" id="WP_324775556.1">
    <property type="nucleotide sequence ID" value="NZ_BAAATS010000051.1"/>
</dbReference>
<keyword evidence="2" id="KW-1185">Reference proteome</keyword>